<dbReference type="RefSeq" id="WP_283405317.1">
    <property type="nucleotide sequence ID" value="NZ_FXUI01000002.1"/>
</dbReference>
<name>A0ABY1Q6T8_9SPHN</name>
<organism evidence="1 2">
    <name type="scientific">Novosphingobium panipatense</name>
    <dbReference type="NCBI Taxonomy" id="428991"/>
    <lineage>
        <taxon>Bacteria</taxon>
        <taxon>Pseudomonadati</taxon>
        <taxon>Pseudomonadota</taxon>
        <taxon>Alphaproteobacteria</taxon>
        <taxon>Sphingomonadales</taxon>
        <taxon>Sphingomonadaceae</taxon>
        <taxon>Novosphingobium</taxon>
    </lineage>
</organism>
<dbReference type="EMBL" id="FXUI01000002">
    <property type="protein sequence ID" value="SMP57487.1"/>
    <property type="molecule type" value="Genomic_DNA"/>
</dbReference>
<evidence type="ECO:0000313" key="2">
    <source>
        <dbReference type="Proteomes" id="UP001157910"/>
    </source>
</evidence>
<dbReference type="Pfam" id="PF21973">
    <property type="entry name" value="DUF6925"/>
    <property type="match status" value="1"/>
</dbReference>
<reference evidence="1 2" key="1">
    <citation type="submission" date="2017-05" db="EMBL/GenBank/DDBJ databases">
        <authorList>
            <person name="Varghese N."/>
            <person name="Submissions S."/>
        </authorList>
    </citation>
    <scope>NUCLEOTIDE SEQUENCE [LARGE SCALE GENOMIC DNA]</scope>
    <source>
        <strain evidence="1 2">SM16</strain>
    </source>
</reference>
<evidence type="ECO:0000313" key="1">
    <source>
        <dbReference type="EMBL" id="SMP57487.1"/>
    </source>
</evidence>
<keyword evidence="2" id="KW-1185">Reference proteome</keyword>
<dbReference type="Proteomes" id="UP001157910">
    <property type="component" value="Unassembled WGS sequence"/>
</dbReference>
<sequence>MTFAPFNLMAELAADPANGWSIGSFGAIGEFIRNEDEPAAIRRGENLVEIVTPRGGMRIAPQAALRPVAWDSLSSDGESWSHHLAFCCERPPTPPQVIRDIGCDGGALRDEDRSARLFDIGVGTGNVVMAVRTRDEGLIGILEQHTGRSQASSPAIMTQILRAQPHRVMLSPAGRIEVFQPIPPPEGQSPVGPHTHLLLKLVSKDRPHSSNVPIPDGLQSALSVHPRSPWRTPLGERQDFIPEIDAAFSPHLDNFGLPEDRAVEEWLHRMLTTGAAPEFAAWPNTRRGRAKARIVLRRLAAAGDARVIPWRALNDHQPLEIEEGEAA</sequence>
<dbReference type="InterPro" id="IPR053838">
    <property type="entry name" value="DUF6925"/>
</dbReference>
<accession>A0ABY1Q6T8</accession>
<comment type="caution">
    <text evidence="1">The sequence shown here is derived from an EMBL/GenBank/DDBJ whole genome shotgun (WGS) entry which is preliminary data.</text>
</comment>
<gene>
    <name evidence="1" type="ORF">SAMN06296065_102290</name>
</gene>
<proteinExistence type="predicted"/>
<protein>
    <submittedName>
        <fullName evidence="1">Uncharacterized protein</fullName>
    </submittedName>
</protein>